<sequence>MSTASPDEKGEARPRRLLVLAICCMSLLIVSLDVTALNVALPSLQRDLNASVSGLQWTLDAYTLVLASFLMLSGSTADRVGRRRVFQTGLVLFTAGSMLCALAPGLGWLIAFRALQAIGGSMLNPVAMSIITNTFPEPRERARAIGVWGGVVGISMAAGPLLGGALVTWAGWRWIFWLNIPIGLAALLLTALFVPESRAPRPRRLDPVGQLLVMATLGSLTFGIIEGGASGASGPGSGAAWTSPLILACFGASACSLAALVLWERRRAEPLLELRFFRSVPFSGATVTAVTSFGALAGFLFLSTLHLQNDRGLSAFEAGLHLLPMAAMTAVFAPLSGHIVAVRGARVPLLLAGVFMTASGVLLAGFRAEDSGTLLVVSYVLFGIGFGLVNAPITNAAVSGMPRSRAGLAASIASTSRQVGSALGVAVIGVAAAAGADAAGWWIITGCGAAVGVLGWVTTSSWARATADRVASCLPDRDPPLSPADK</sequence>
<keyword evidence="12" id="KW-1185">Reference proteome</keyword>
<protein>
    <submittedName>
        <fullName evidence="11">MFS transporter</fullName>
    </submittedName>
</protein>
<keyword evidence="4" id="KW-1003">Cell membrane</keyword>
<evidence type="ECO:0000256" key="7">
    <source>
        <dbReference type="ARBA" id="ARBA00023136"/>
    </source>
</evidence>
<feature type="transmembrane region" description="Helical" evidence="9">
    <location>
        <begin position="174"/>
        <end position="195"/>
    </location>
</feature>
<dbReference type="NCBIfam" id="TIGR00711">
    <property type="entry name" value="efflux_EmrB"/>
    <property type="match status" value="1"/>
</dbReference>
<evidence type="ECO:0000256" key="2">
    <source>
        <dbReference type="ARBA" id="ARBA00008537"/>
    </source>
</evidence>
<dbReference type="EMBL" id="BMMP01000002">
    <property type="protein sequence ID" value="GGO44389.1"/>
    <property type="molecule type" value="Genomic_DNA"/>
</dbReference>
<feature type="transmembrane region" description="Helical" evidence="9">
    <location>
        <begin position="245"/>
        <end position="263"/>
    </location>
</feature>
<feature type="transmembrane region" description="Helical" evidence="9">
    <location>
        <begin position="207"/>
        <end position="225"/>
    </location>
</feature>
<evidence type="ECO:0000256" key="4">
    <source>
        <dbReference type="ARBA" id="ARBA00022475"/>
    </source>
</evidence>
<organism evidence="11 12">
    <name type="scientific">Streptomyces daqingensis</name>
    <dbReference type="NCBI Taxonomy" id="1472640"/>
    <lineage>
        <taxon>Bacteria</taxon>
        <taxon>Bacillati</taxon>
        <taxon>Actinomycetota</taxon>
        <taxon>Actinomycetes</taxon>
        <taxon>Kitasatosporales</taxon>
        <taxon>Streptomycetaceae</taxon>
        <taxon>Streptomyces</taxon>
    </lineage>
</organism>
<comment type="caution">
    <text evidence="11">The sequence shown here is derived from an EMBL/GenBank/DDBJ whole genome shotgun (WGS) entry which is preliminary data.</text>
</comment>
<evidence type="ECO:0000256" key="5">
    <source>
        <dbReference type="ARBA" id="ARBA00022692"/>
    </source>
</evidence>
<reference evidence="12" key="1">
    <citation type="journal article" date="2019" name="Int. J. Syst. Evol. Microbiol.">
        <title>The Global Catalogue of Microorganisms (GCM) 10K type strain sequencing project: providing services to taxonomists for standard genome sequencing and annotation.</title>
        <authorList>
            <consortium name="The Broad Institute Genomics Platform"/>
            <consortium name="The Broad Institute Genome Sequencing Center for Infectious Disease"/>
            <person name="Wu L."/>
            <person name="Ma J."/>
        </authorList>
    </citation>
    <scope>NUCLEOTIDE SEQUENCE [LARGE SCALE GENOMIC DNA]</scope>
    <source>
        <strain evidence="12">CGMCC 4.7178</strain>
    </source>
</reference>
<feature type="transmembrane region" description="Helical" evidence="9">
    <location>
        <begin position="419"/>
        <end position="435"/>
    </location>
</feature>
<dbReference type="CDD" id="cd17321">
    <property type="entry name" value="MFS_MMR_MDR_like"/>
    <property type="match status" value="1"/>
</dbReference>
<accession>A0ABQ2LXF5</accession>
<dbReference type="Gene3D" id="1.20.1720.10">
    <property type="entry name" value="Multidrug resistance protein D"/>
    <property type="match status" value="1"/>
</dbReference>
<feature type="transmembrane region" description="Helical" evidence="9">
    <location>
        <begin position="17"/>
        <end position="41"/>
    </location>
</feature>
<dbReference type="InterPro" id="IPR004638">
    <property type="entry name" value="EmrB-like"/>
</dbReference>
<dbReference type="PROSITE" id="PS50850">
    <property type="entry name" value="MFS"/>
    <property type="match status" value="1"/>
</dbReference>
<feature type="transmembrane region" description="Helical" evidence="9">
    <location>
        <begin position="322"/>
        <end position="342"/>
    </location>
</feature>
<feature type="transmembrane region" description="Helical" evidence="9">
    <location>
        <begin position="89"/>
        <end position="111"/>
    </location>
</feature>
<feature type="transmembrane region" description="Helical" evidence="9">
    <location>
        <begin position="284"/>
        <end position="302"/>
    </location>
</feature>
<feature type="transmembrane region" description="Helical" evidence="9">
    <location>
        <begin position="374"/>
        <end position="398"/>
    </location>
</feature>
<keyword evidence="8" id="KW-0046">Antibiotic resistance</keyword>
<feature type="transmembrane region" description="Helical" evidence="9">
    <location>
        <begin position="147"/>
        <end position="168"/>
    </location>
</feature>
<feature type="transmembrane region" description="Helical" evidence="9">
    <location>
        <begin position="441"/>
        <end position="459"/>
    </location>
</feature>
<dbReference type="InterPro" id="IPR036259">
    <property type="entry name" value="MFS_trans_sf"/>
</dbReference>
<feature type="transmembrane region" description="Helical" evidence="9">
    <location>
        <begin position="117"/>
        <end position="135"/>
    </location>
</feature>
<keyword evidence="5 9" id="KW-0812">Transmembrane</keyword>
<evidence type="ECO:0000256" key="6">
    <source>
        <dbReference type="ARBA" id="ARBA00022989"/>
    </source>
</evidence>
<gene>
    <name evidence="11" type="ORF">GCM10012287_09860</name>
</gene>
<evidence type="ECO:0000259" key="10">
    <source>
        <dbReference type="PROSITE" id="PS50850"/>
    </source>
</evidence>
<evidence type="ECO:0000256" key="1">
    <source>
        <dbReference type="ARBA" id="ARBA00004651"/>
    </source>
</evidence>
<keyword evidence="7 9" id="KW-0472">Membrane</keyword>
<dbReference type="InterPro" id="IPR001958">
    <property type="entry name" value="Tet-R_TetA/multi-R_MdtG-like"/>
</dbReference>
<dbReference type="Proteomes" id="UP000631535">
    <property type="component" value="Unassembled WGS sequence"/>
</dbReference>
<keyword evidence="6 9" id="KW-1133">Transmembrane helix</keyword>
<proteinExistence type="inferred from homology"/>
<keyword evidence="3" id="KW-0813">Transport</keyword>
<evidence type="ECO:0000313" key="11">
    <source>
        <dbReference type="EMBL" id="GGO44389.1"/>
    </source>
</evidence>
<dbReference type="PANTHER" id="PTHR42718">
    <property type="entry name" value="MAJOR FACILITATOR SUPERFAMILY MULTIDRUG TRANSPORTER MFSC"/>
    <property type="match status" value="1"/>
</dbReference>
<dbReference type="Pfam" id="PF07690">
    <property type="entry name" value="MFS_1"/>
    <property type="match status" value="1"/>
</dbReference>
<dbReference type="InterPro" id="IPR011701">
    <property type="entry name" value="MFS"/>
</dbReference>
<evidence type="ECO:0000256" key="3">
    <source>
        <dbReference type="ARBA" id="ARBA00022448"/>
    </source>
</evidence>
<dbReference type="PANTHER" id="PTHR42718:SF9">
    <property type="entry name" value="MAJOR FACILITATOR SUPERFAMILY MULTIDRUG TRANSPORTER MFSC"/>
    <property type="match status" value="1"/>
</dbReference>
<evidence type="ECO:0000256" key="8">
    <source>
        <dbReference type="ARBA" id="ARBA00023251"/>
    </source>
</evidence>
<feature type="transmembrane region" description="Helical" evidence="9">
    <location>
        <begin position="61"/>
        <end position="77"/>
    </location>
</feature>
<evidence type="ECO:0000313" key="12">
    <source>
        <dbReference type="Proteomes" id="UP000631535"/>
    </source>
</evidence>
<dbReference type="InterPro" id="IPR020846">
    <property type="entry name" value="MFS_dom"/>
</dbReference>
<feature type="transmembrane region" description="Helical" evidence="9">
    <location>
        <begin position="349"/>
        <end position="368"/>
    </location>
</feature>
<comment type="subcellular location">
    <subcellularLocation>
        <location evidence="1">Cell membrane</location>
        <topology evidence="1">Multi-pass membrane protein</topology>
    </subcellularLocation>
</comment>
<feature type="domain" description="Major facilitator superfamily (MFS) profile" evidence="10">
    <location>
        <begin position="19"/>
        <end position="464"/>
    </location>
</feature>
<evidence type="ECO:0000256" key="9">
    <source>
        <dbReference type="SAM" id="Phobius"/>
    </source>
</evidence>
<dbReference type="RefSeq" id="WP_189035776.1">
    <property type="nucleotide sequence ID" value="NZ_BMMP01000002.1"/>
</dbReference>
<dbReference type="SUPFAM" id="SSF103473">
    <property type="entry name" value="MFS general substrate transporter"/>
    <property type="match status" value="1"/>
</dbReference>
<name>A0ABQ2LXF5_9ACTN</name>
<dbReference type="PRINTS" id="PR01035">
    <property type="entry name" value="TCRTETA"/>
</dbReference>
<comment type="similarity">
    <text evidence="2">Belongs to the major facilitator superfamily. EmrB family.</text>
</comment>
<dbReference type="Gene3D" id="1.20.1250.20">
    <property type="entry name" value="MFS general substrate transporter like domains"/>
    <property type="match status" value="1"/>
</dbReference>